<feature type="domain" description="DUF5926" evidence="1">
    <location>
        <begin position="38"/>
        <end position="301"/>
    </location>
</feature>
<sequence>MAKKNKNTADLPAGMSRRQAKLAARAAERAARAVDPRPFHTTGVECDLIAMREFVASAAFDITIDGETVRICTILPGAVAAHRLEEQFGGLRMVGVQSAQPSNYPASDIAAAIQWVLQAQPGDVLRTAGGTDTTPSLGTYLPADLHPQIDVYDDFNWWVPDTSTLDPQTAQSIRAANDAMMISRRLDTATGAAWWVDTREKGHVRWVRPENEDDMFTALARLHAAHQLTLGEGSRYAGMFRAYGLLVPVFDVDRTQPADHWQAALDTLGDTMEKALAATDPLTAAERNSRNLLNSRQVTIR</sequence>
<protein>
    <recommendedName>
        <fullName evidence="1">DUF5926 domain-containing protein</fullName>
    </recommendedName>
</protein>
<gene>
    <name evidence="2" type="ORF">AL705_04350</name>
</gene>
<reference evidence="2 3" key="1">
    <citation type="journal article" date="2015" name="Genome Announc.">
        <title>Complete Genome Sequences for Two Strains of a Novel Fastidious, Partially Acid-Fast, Gram-Positive Corynebacterineae Bacterium, Derived from Human Clinical Samples.</title>
        <authorList>
            <person name="Nicholson A.C."/>
            <person name="Bell M."/>
            <person name="Humrighouse B.W."/>
            <person name="McQuiston J.R."/>
        </authorList>
    </citation>
    <scope>NUCLEOTIDE SEQUENCE [LARGE SCALE GENOMIC DNA]</scope>
    <source>
        <strain evidence="2 3">X1698</strain>
    </source>
</reference>
<name>A0A0M3TBP8_9ACTN</name>
<accession>A0A0M3TBP8</accession>
<dbReference type="OrthoDB" id="5512013at2"/>
<dbReference type="PATRIC" id="fig|1562462.4.peg.886"/>
<evidence type="ECO:0000313" key="2">
    <source>
        <dbReference type="EMBL" id="ALE18994.1"/>
    </source>
</evidence>
<proteinExistence type="predicted"/>
<dbReference type="KEGG" id="cbq:AL705_04350"/>
<organism evidence="2 3">
    <name type="scientific">Lawsonella clevelandensis</name>
    <dbReference type="NCBI Taxonomy" id="1528099"/>
    <lineage>
        <taxon>Bacteria</taxon>
        <taxon>Bacillati</taxon>
        <taxon>Actinomycetota</taxon>
        <taxon>Actinomycetes</taxon>
        <taxon>Mycobacteriales</taxon>
        <taxon>Lawsonellaceae</taxon>
        <taxon>Lawsonella</taxon>
    </lineage>
</organism>
<dbReference type="EMBL" id="CP012390">
    <property type="protein sequence ID" value="ALE18994.1"/>
    <property type="molecule type" value="Genomic_DNA"/>
</dbReference>
<evidence type="ECO:0000313" key="3">
    <source>
        <dbReference type="Proteomes" id="UP000068137"/>
    </source>
</evidence>
<dbReference type="STRING" id="1528099.AL705_04350"/>
<dbReference type="Pfam" id="PF19348">
    <property type="entry name" value="DUF5926"/>
    <property type="match status" value="1"/>
</dbReference>
<dbReference type="AlphaFoldDB" id="A0A0M3TBP8"/>
<dbReference type="RefSeq" id="WP_053961972.1">
    <property type="nucleotide sequence ID" value="NZ_CAJPTR010000072.1"/>
</dbReference>
<dbReference type="InterPro" id="IPR045970">
    <property type="entry name" value="DUF5926"/>
</dbReference>
<dbReference type="Proteomes" id="UP000068137">
    <property type="component" value="Chromosome"/>
</dbReference>
<evidence type="ECO:0000259" key="1">
    <source>
        <dbReference type="Pfam" id="PF19348"/>
    </source>
</evidence>